<comment type="subcellular location">
    <subcellularLocation>
        <location evidence="1">Membrane</location>
        <topology evidence="1">Multi-pass membrane protein</topology>
    </subcellularLocation>
</comment>
<feature type="signal peptide" evidence="8">
    <location>
        <begin position="1"/>
        <end position="18"/>
    </location>
</feature>
<dbReference type="Ensembl" id="ENSMMOT00000021213.1">
    <property type="protein sequence ID" value="ENSMMOP00000020867.1"/>
    <property type="gene ID" value="ENSMMOG00000015615.1"/>
</dbReference>
<evidence type="ECO:0000256" key="2">
    <source>
        <dbReference type="ARBA" id="ARBA00006476"/>
    </source>
</evidence>
<name>A0A3Q4BL14_MOLML</name>
<dbReference type="PANTHER" id="PTHR10306:SF16">
    <property type="entry name" value="SYNAPTOPORIN"/>
    <property type="match status" value="1"/>
</dbReference>
<evidence type="ECO:0000256" key="4">
    <source>
        <dbReference type="ARBA" id="ARBA00022989"/>
    </source>
</evidence>
<organism evidence="10 11">
    <name type="scientific">Mola mola</name>
    <name type="common">Ocean sunfish</name>
    <name type="synonym">Tetraodon mola</name>
    <dbReference type="NCBI Taxonomy" id="94237"/>
    <lineage>
        <taxon>Eukaryota</taxon>
        <taxon>Metazoa</taxon>
        <taxon>Chordata</taxon>
        <taxon>Craniata</taxon>
        <taxon>Vertebrata</taxon>
        <taxon>Euteleostomi</taxon>
        <taxon>Actinopterygii</taxon>
        <taxon>Neopterygii</taxon>
        <taxon>Teleostei</taxon>
        <taxon>Neoteleostei</taxon>
        <taxon>Acanthomorphata</taxon>
        <taxon>Eupercaria</taxon>
        <taxon>Tetraodontiformes</taxon>
        <taxon>Molidae</taxon>
        <taxon>Mola</taxon>
    </lineage>
</organism>
<feature type="chain" id="PRO_5018710782" description="MARVEL domain-containing protein" evidence="8">
    <location>
        <begin position="19"/>
        <end position="235"/>
    </location>
</feature>
<evidence type="ECO:0000313" key="11">
    <source>
        <dbReference type="Proteomes" id="UP000261620"/>
    </source>
</evidence>
<proteinExistence type="inferred from homology"/>
<keyword evidence="5 7" id="KW-0472">Membrane</keyword>
<keyword evidence="4 7" id="KW-1133">Transmembrane helix</keyword>
<evidence type="ECO:0000259" key="9">
    <source>
        <dbReference type="Pfam" id="PF01284"/>
    </source>
</evidence>
<reference evidence="10" key="2">
    <citation type="submission" date="2025-09" db="UniProtKB">
        <authorList>
            <consortium name="Ensembl"/>
        </authorList>
    </citation>
    <scope>IDENTIFICATION</scope>
</reference>
<accession>A0A3Q4BL14</accession>
<evidence type="ECO:0000256" key="8">
    <source>
        <dbReference type="SAM" id="SignalP"/>
    </source>
</evidence>
<evidence type="ECO:0000256" key="1">
    <source>
        <dbReference type="ARBA" id="ARBA00004141"/>
    </source>
</evidence>
<keyword evidence="6" id="KW-0325">Glycoprotein</keyword>
<comment type="similarity">
    <text evidence="2">Belongs to the synaptophysin/synaptobrevin family.</text>
</comment>
<feature type="transmembrane region" description="Helical" evidence="7">
    <location>
        <begin position="76"/>
        <end position="98"/>
    </location>
</feature>
<dbReference type="InterPro" id="IPR001285">
    <property type="entry name" value="Synaptophysin/porin"/>
</dbReference>
<keyword evidence="8" id="KW-0732">Signal</keyword>
<feature type="domain" description="MARVEL" evidence="9">
    <location>
        <begin position="2"/>
        <end position="138"/>
    </location>
</feature>
<evidence type="ECO:0000256" key="7">
    <source>
        <dbReference type="SAM" id="Phobius"/>
    </source>
</evidence>
<dbReference type="PRINTS" id="PR00220">
    <property type="entry name" value="SYNAPTOPHYSN"/>
</dbReference>
<reference evidence="10" key="1">
    <citation type="submission" date="2025-08" db="UniProtKB">
        <authorList>
            <consortium name="Ensembl"/>
        </authorList>
    </citation>
    <scope>IDENTIFICATION</scope>
</reference>
<dbReference type="Proteomes" id="UP000261620">
    <property type="component" value="Unplaced"/>
</dbReference>
<sequence>MCMIFAICAFATCGGYYGQLQVKVDCADRRQSNHSINIKFGYPFRLQEVHFKAPLCEAKRDEVLFLDGDFSSASHFFLTVGVFSFLYSLLATIVYVFYQNKYLKNNRGPLVVFGFVNAVLWAGNIWFVFKETGWYKRGQRFPTSSVSRKRTSEMRQRLYSESSFDLPEESFRPQLSRQDGFNQSRGGFGQQVQRQGSFQSQVSLSLAHTYIGKPVIYDREKNVALQGPMIFVNEM</sequence>
<protein>
    <recommendedName>
        <fullName evidence="9">MARVEL domain-containing protein</fullName>
    </recommendedName>
</protein>
<dbReference type="AlphaFoldDB" id="A0A3Q4BL14"/>
<evidence type="ECO:0000313" key="10">
    <source>
        <dbReference type="Ensembl" id="ENSMMOP00000020867.1"/>
    </source>
</evidence>
<dbReference type="PANTHER" id="PTHR10306">
    <property type="entry name" value="SYNAPTOPHYSIN"/>
    <property type="match status" value="1"/>
</dbReference>
<feature type="transmembrane region" description="Helical" evidence="7">
    <location>
        <begin position="110"/>
        <end position="129"/>
    </location>
</feature>
<keyword evidence="11" id="KW-1185">Reference proteome</keyword>
<evidence type="ECO:0000256" key="6">
    <source>
        <dbReference type="ARBA" id="ARBA00023180"/>
    </source>
</evidence>
<evidence type="ECO:0000256" key="3">
    <source>
        <dbReference type="ARBA" id="ARBA00022692"/>
    </source>
</evidence>
<keyword evidence="3 7" id="KW-0812">Transmembrane</keyword>
<dbReference type="GO" id="GO:0030672">
    <property type="term" value="C:synaptic vesicle membrane"/>
    <property type="evidence" value="ECO:0007669"/>
    <property type="project" value="TreeGrafter"/>
</dbReference>
<evidence type="ECO:0000256" key="5">
    <source>
        <dbReference type="ARBA" id="ARBA00023136"/>
    </source>
</evidence>
<dbReference type="Pfam" id="PF01284">
    <property type="entry name" value="MARVEL"/>
    <property type="match status" value="1"/>
</dbReference>
<dbReference type="InterPro" id="IPR008253">
    <property type="entry name" value="Marvel"/>
</dbReference>